<evidence type="ECO:0000256" key="3">
    <source>
        <dbReference type="ARBA" id="ARBA00022692"/>
    </source>
</evidence>
<sequence length="431" mass="46989">MMRRAIPKLNSAARQLMSSTLIKSILIMVSGTAGAQALTIAFTPLVTRLYSPETIGELGAFVALLNVLLPLAALTLPAAIVLPRRDETAVRLMQLCLRATYALALTVFITLALFHSAIANILNFSSASGYLMLLPVAMLFAGVYQVLQQWLIRQGEFKRIARIAILQSFLVNGSKVGAGLFVPLALTLIVIQTLGQAFFVLLLSRYRPSLKLSEKARLNVGFKLLLRKFRQFPLFQMPQQALNAVSISLPVLLLSALFSPAVAGWYTLSRTIMSAPSVMLGRAVGDVYYPKLAKLQHSGKSLTATIIKGTLALLALGAVPFGIVVVWGPELFSIAFGKQWQTAGEMAQWLALWVWVMFANPPALKAVMVLHVQHWALVINMVTLTMRIGALVLGAEIYDSMLVAIAGYSLVSLLHNLLIISLAIITSRRRP</sequence>
<evidence type="ECO:0000256" key="1">
    <source>
        <dbReference type="ARBA" id="ARBA00004651"/>
    </source>
</evidence>
<keyword evidence="8" id="KW-1185">Reference proteome</keyword>
<feature type="transmembrane region" description="Helical" evidence="6">
    <location>
        <begin position="349"/>
        <end position="368"/>
    </location>
</feature>
<feature type="transmembrane region" description="Helical" evidence="6">
    <location>
        <begin position="401"/>
        <end position="425"/>
    </location>
</feature>
<evidence type="ECO:0000256" key="6">
    <source>
        <dbReference type="SAM" id="Phobius"/>
    </source>
</evidence>
<evidence type="ECO:0000256" key="4">
    <source>
        <dbReference type="ARBA" id="ARBA00022989"/>
    </source>
</evidence>
<evidence type="ECO:0000313" key="7">
    <source>
        <dbReference type="EMBL" id="TDP40244.1"/>
    </source>
</evidence>
<dbReference type="Proteomes" id="UP000295531">
    <property type="component" value="Unassembled WGS sequence"/>
</dbReference>
<keyword evidence="2" id="KW-1003">Cell membrane</keyword>
<dbReference type="PANTHER" id="PTHR30250">
    <property type="entry name" value="PST FAMILY PREDICTED COLANIC ACID TRANSPORTER"/>
    <property type="match status" value="1"/>
</dbReference>
<comment type="subcellular location">
    <subcellularLocation>
        <location evidence="1">Cell membrane</location>
        <topology evidence="1">Multi-pass membrane protein</topology>
    </subcellularLocation>
</comment>
<dbReference type="InterPro" id="IPR050833">
    <property type="entry name" value="Poly_Biosynth_Transport"/>
</dbReference>
<dbReference type="Pfam" id="PF13440">
    <property type="entry name" value="Polysacc_synt_3"/>
    <property type="match status" value="1"/>
</dbReference>
<feature type="transmembrane region" description="Helical" evidence="6">
    <location>
        <begin position="130"/>
        <end position="147"/>
    </location>
</feature>
<dbReference type="EMBL" id="SNXI01000002">
    <property type="protein sequence ID" value="TDP40244.1"/>
    <property type="molecule type" value="Genomic_DNA"/>
</dbReference>
<name>A0A4R6PQH5_9GAMM</name>
<protein>
    <submittedName>
        <fullName evidence="7">O-antigen/teichoic acid export membrane protein</fullName>
    </submittedName>
</protein>
<evidence type="ECO:0000256" key="5">
    <source>
        <dbReference type="ARBA" id="ARBA00023136"/>
    </source>
</evidence>
<feature type="transmembrane region" description="Helical" evidence="6">
    <location>
        <begin position="310"/>
        <end position="329"/>
    </location>
</feature>
<feature type="transmembrane region" description="Helical" evidence="6">
    <location>
        <begin position="241"/>
        <end position="266"/>
    </location>
</feature>
<gene>
    <name evidence="7" type="ORF">DEU29_102144</name>
</gene>
<reference evidence="7 8" key="1">
    <citation type="submission" date="2019-03" db="EMBL/GenBank/DDBJ databases">
        <title>Freshwater and sediment microbial communities from various areas in North America, analyzing microbe dynamics in response to fracking.</title>
        <authorList>
            <person name="Lamendella R."/>
        </authorList>
    </citation>
    <scope>NUCLEOTIDE SEQUENCE [LARGE SCALE GENOMIC DNA]</scope>
    <source>
        <strain evidence="7 8">18_TX</strain>
    </source>
</reference>
<feature type="transmembrane region" description="Helical" evidence="6">
    <location>
        <begin position="375"/>
        <end position="395"/>
    </location>
</feature>
<feature type="transmembrane region" description="Helical" evidence="6">
    <location>
        <begin position="95"/>
        <end position="118"/>
    </location>
</feature>
<feature type="transmembrane region" description="Helical" evidence="6">
    <location>
        <begin position="58"/>
        <end position="83"/>
    </location>
</feature>
<comment type="caution">
    <text evidence="7">The sequence shown here is derived from an EMBL/GenBank/DDBJ whole genome shotgun (WGS) entry which is preliminary data.</text>
</comment>
<evidence type="ECO:0000256" key="2">
    <source>
        <dbReference type="ARBA" id="ARBA00022475"/>
    </source>
</evidence>
<keyword evidence="4 6" id="KW-1133">Transmembrane helix</keyword>
<dbReference type="OrthoDB" id="3831435at2"/>
<feature type="transmembrane region" description="Helical" evidence="6">
    <location>
        <begin position="21"/>
        <end position="46"/>
    </location>
</feature>
<proteinExistence type="predicted"/>
<dbReference type="PANTHER" id="PTHR30250:SF28">
    <property type="entry name" value="POLYSACCHARIDE BIOSYNTHESIS PROTEIN"/>
    <property type="match status" value="1"/>
</dbReference>
<evidence type="ECO:0000313" key="8">
    <source>
        <dbReference type="Proteomes" id="UP000295531"/>
    </source>
</evidence>
<dbReference type="GO" id="GO:0005886">
    <property type="term" value="C:plasma membrane"/>
    <property type="evidence" value="ECO:0007669"/>
    <property type="project" value="UniProtKB-SubCell"/>
</dbReference>
<keyword evidence="3 6" id="KW-0812">Transmembrane</keyword>
<keyword evidence="5 6" id="KW-0472">Membrane</keyword>
<accession>A0A4R6PQH5</accession>
<dbReference type="AlphaFoldDB" id="A0A4R6PQH5"/>
<organism evidence="7 8">
    <name type="scientific">Idiomarina aquatica</name>
    <dbReference type="NCBI Taxonomy" id="1327752"/>
    <lineage>
        <taxon>Bacteria</taxon>
        <taxon>Pseudomonadati</taxon>
        <taxon>Pseudomonadota</taxon>
        <taxon>Gammaproteobacteria</taxon>
        <taxon>Alteromonadales</taxon>
        <taxon>Idiomarinaceae</taxon>
        <taxon>Idiomarina</taxon>
    </lineage>
</organism>